<dbReference type="PANTHER" id="PTHR46256:SF2">
    <property type="entry name" value="NEITHER INACTIVATION NOR AFTERPOTENTIAL PROTEIN C"/>
    <property type="match status" value="1"/>
</dbReference>
<dbReference type="GeneID" id="108664714"/>
<sequence>MEETDSFDTAMVKHQVKYHALCDTITIRQQGFSYRVPFDSFLKRYQCLAFDFDESVELTGGNARLLLLRLKMEGWAIGSSRVFLKYYMEEHLSRLYEDHLRKVVKIQAMIRTFVQLRRIRAGRFGRSSKACSPEPVLARKVNQKAANSIANRARFNEATVEGEAARIVQLYFRRWKMRTLFQTLQIYRCDKMKQLVYFCQQVHLFNQECQARVCCLSPPVLLSKVVPQKPLSHRSLVKEHSRGRPMKLTLDHTLAIFFDTSYLCHPSRRDYRQQDDDWEGPFKSRLAAERAANMGSDSPLPSSSPVPSISSKHLMDQSQSSFNKCQNQIQSKFQNSKSNDSDEDQFKDLKEQIRLDNESWKNKNKYVMTSMESFDSVSSYKQTSLHECEEAPAGRANKELQTSFEFDKNCNVSSNNLPYTCNYNNGCGNGINNNRELVYKSKRSESREGCASNCMSTEPRDGGRDHYNRFAAVTPATKPACPVYAPFNFSYIKRQEMKPAVTVAPWQNRNKPSSHHTPQGALKEMKMKAQRQGDQSSAQAFDFQSQLRKTNYKRDSMKRSEAHRDTTITNNLNNHNNACPSFLPEIKVRPEPPLSQRTGPAKAASPASVLQRELSRESARSKEAERYRMQLKTATDAMNISPAEHKPPEDLNAMEISEQEDRQLLVVNGLDSSSEDENQENVEETFEATFTASTEEAML</sequence>
<feature type="compositionally biased region" description="Low complexity" evidence="8">
    <location>
        <begin position="687"/>
        <end position="699"/>
    </location>
</feature>
<dbReference type="SUPFAM" id="SSF52540">
    <property type="entry name" value="P-loop containing nucleoside triphosphate hydrolases"/>
    <property type="match status" value="1"/>
</dbReference>
<keyword evidence="4" id="KW-0677">Repeat</keyword>
<keyword evidence="7" id="KW-0009">Actin-binding</keyword>
<dbReference type="InterPro" id="IPR001609">
    <property type="entry name" value="Myosin_head_motor_dom-like"/>
</dbReference>
<keyword evidence="3" id="KW-0963">Cytoplasm</keyword>
<comment type="similarity">
    <text evidence="7">Belongs to the TRAFAC class myosin-kinesin ATPase superfamily. Myosin family.</text>
</comment>
<feature type="region of interest" description="Disordered" evidence="8">
    <location>
        <begin position="292"/>
        <end position="345"/>
    </location>
</feature>
<feature type="region of interest" description="Disordered" evidence="8">
    <location>
        <begin position="506"/>
        <end position="624"/>
    </location>
</feature>
<dbReference type="GO" id="GO:0030832">
    <property type="term" value="P:regulation of actin filament length"/>
    <property type="evidence" value="ECO:0007669"/>
    <property type="project" value="TreeGrafter"/>
</dbReference>
<dbReference type="GO" id="GO:0003779">
    <property type="term" value="F:actin binding"/>
    <property type="evidence" value="ECO:0007669"/>
    <property type="project" value="UniProtKB-KW"/>
</dbReference>
<keyword evidence="5" id="KW-0206">Cytoskeleton</keyword>
<evidence type="ECO:0000256" key="6">
    <source>
        <dbReference type="ARBA" id="ARBA00023273"/>
    </source>
</evidence>
<proteinExistence type="inferred from homology"/>
<gene>
    <name evidence="11" type="primary">LOC108664714</name>
</gene>
<evidence type="ECO:0000256" key="5">
    <source>
        <dbReference type="ARBA" id="ARBA00023212"/>
    </source>
</evidence>
<keyword evidence="7" id="KW-0518">Myosin</keyword>
<evidence type="ECO:0000256" key="2">
    <source>
        <dbReference type="ARBA" id="ARBA00004316"/>
    </source>
</evidence>
<dbReference type="GO" id="GO:0000146">
    <property type="term" value="F:microfilament motor activity"/>
    <property type="evidence" value="ECO:0007669"/>
    <property type="project" value="TreeGrafter"/>
</dbReference>
<dbReference type="PANTHER" id="PTHR46256">
    <property type="entry name" value="AGAP011099-PA"/>
    <property type="match status" value="1"/>
</dbReference>
<evidence type="ECO:0000256" key="8">
    <source>
        <dbReference type="SAM" id="MobiDB-lite"/>
    </source>
</evidence>
<dbReference type="InterPro" id="IPR027417">
    <property type="entry name" value="P-loop_NTPase"/>
</dbReference>
<dbReference type="Gene3D" id="1.20.5.4820">
    <property type="match status" value="1"/>
</dbReference>
<feature type="compositionally biased region" description="Acidic residues" evidence="8">
    <location>
        <begin position="673"/>
        <end position="686"/>
    </location>
</feature>
<feature type="compositionally biased region" description="Polar residues" evidence="8">
    <location>
        <begin position="506"/>
        <end position="517"/>
    </location>
</feature>
<feature type="compositionally biased region" description="Low complexity" evidence="8">
    <location>
        <begin position="296"/>
        <end position="311"/>
    </location>
</feature>
<dbReference type="KEGG" id="hazt:108664714"/>
<dbReference type="GO" id="GO:0016459">
    <property type="term" value="C:myosin complex"/>
    <property type="evidence" value="ECO:0007669"/>
    <property type="project" value="UniProtKB-KW"/>
</dbReference>
<dbReference type="GO" id="GO:0005524">
    <property type="term" value="F:ATP binding"/>
    <property type="evidence" value="ECO:0007669"/>
    <property type="project" value="InterPro"/>
</dbReference>
<evidence type="ECO:0000256" key="1">
    <source>
        <dbReference type="ARBA" id="ARBA00004245"/>
    </source>
</evidence>
<feature type="compositionally biased region" description="Low complexity" evidence="8">
    <location>
        <begin position="534"/>
        <end position="546"/>
    </location>
</feature>
<feature type="compositionally biased region" description="Basic and acidic residues" evidence="8">
    <location>
        <begin position="552"/>
        <end position="566"/>
    </location>
</feature>
<dbReference type="AlphaFoldDB" id="A0A979FT47"/>
<dbReference type="Proteomes" id="UP000694843">
    <property type="component" value="Unplaced"/>
</dbReference>
<keyword evidence="7" id="KW-0505">Motor protein</keyword>
<feature type="compositionally biased region" description="Polar residues" evidence="8">
    <location>
        <begin position="316"/>
        <end position="338"/>
    </location>
</feature>
<dbReference type="PROSITE" id="PS51456">
    <property type="entry name" value="MYOSIN_MOTOR"/>
    <property type="match status" value="1"/>
</dbReference>
<evidence type="ECO:0000313" key="11">
    <source>
        <dbReference type="RefSeq" id="XP_047740361.1"/>
    </source>
</evidence>
<dbReference type="RefSeq" id="XP_047740361.1">
    <property type="nucleotide sequence ID" value="XM_047884405.1"/>
</dbReference>
<evidence type="ECO:0000256" key="4">
    <source>
        <dbReference type="ARBA" id="ARBA00022737"/>
    </source>
</evidence>
<organism evidence="10 11">
    <name type="scientific">Hyalella azteca</name>
    <name type="common">Amphipod</name>
    <dbReference type="NCBI Taxonomy" id="294128"/>
    <lineage>
        <taxon>Eukaryota</taxon>
        <taxon>Metazoa</taxon>
        <taxon>Ecdysozoa</taxon>
        <taxon>Arthropoda</taxon>
        <taxon>Crustacea</taxon>
        <taxon>Multicrustacea</taxon>
        <taxon>Malacostraca</taxon>
        <taxon>Eumalacostraca</taxon>
        <taxon>Peracarida</taxon>
        <taxon>Amphipoda</taxon>
        <taxon>Senticaudata</taxon>
        <taxon>Talitrida</taxon>
        <taxon>Talitroidea</taxon>
        <taxon>Hyalellidae</taxon>
        <taxon>Hyalella</taxon>
    </lineage>
</organism>
<name>A0A979FT47_HYAAZ</name>
<comment type="caution">
    <text evidence="7">Lacks conserved residue(s) required for the propagation of feature annotation.</text>
</comment>
<protein>
    <submittedName>
        <fullName evidence="11">Uncharacterized protein LOC108664714</fullName>
    </submittedName>
</protein>
<dbReference type="GO" id="GO:0042995">
    <property type="term" value="C:cell projection"/>
    <property type="evidence" value="ECO:0007669"/>
    <property type="project" value="UniProtKB-SubCell"/>
</dbReference>
<keyword evidence="6" id="KW-0966">Cell projection</keyword>
<accession>A0A979FT47</accession>
<evidence type="ECO:0000313" key="10">
    <source>
        <dbReference type="Proteomes" id="UP000694843"/>
    </source>
</evidence>
<evidence type="ECO:0000256" key="7">
    <source>
        <dbReference type="PROSITE-ProRule" id="PRU00782"/>
    </source>
</evidence>
<evidence type="ECO:0000256" key="3">
    <source>
        <dbReference type="ARBA" id="ARBA00022490"/>
    </source>
</evidence>
<evidence type="ECO:0000259" key="9">
    <source>
        <dbReference type="PROSITE" id="PS51456"/>
    </source>
</evidence>
<dbReference type="OrthoDB" id="6108017at2759"/>
<feature type="compositionally biased region" description="Basic and acidic residues" evidence="8">
    <location>
        <begin position="613"/>
        <end position="624"/>
    </location>
</feature>
<reference evidence="11" key="1">
    <citation type="submission" date="2025-08" db="UniProtKB">
        <authorList>
            <consortium name="RefSeq"/>
        </authorList>
    </citation>
    <scope>IDENTIFICATION</scope>
    <source>
        <tissue evidence="11">Whole organism</tissue>
    </source>
</reference>
<feature type="region of interest" description="Disordered" evidence="8">
    <location>
        <begin position="668"/>
        <end position="699"/>
    </location>
</feature>
<dbReference type="InterPro" id="IPR052409">
    <property type="entry name" value="Myosin-III_kinase_activity"/>
</dbReference>
<keyword evidence="10" id="KW-1185">Reference proteome</keyword>
<dbReference type="Pfam" id="PF00063">
    <property type="entry name" value="Myosin_head"/>
    <property type="match status" value="1"/>
</dbReference>
<dbReference type="GO" id="GO:0004674">
    <property type="term" value="F:protein serine/threonine kinase activity"/>
    <property type="evidence" value="ECO:0007669"/>
    <property type="project" value="TreeGrafter"/>
</dbReference>
<comment type="subcellular location">
    <subcellularLocation>
        <location evidence="2">Cell projection</location>
    </subcellularLocation>
    <subcellularLocation>
        <location evidence="1">Cytoplasm</location>
        <location evidence="1">Cytoskeleton</location>
    </subcellularLocation>
</comment>
<feature type="domain" description="Myosin motor" evidence="9">
    <location>
        <begin position="1"/>
        <end position="97"/>
    </location>
</feature>